<evidence type="ECO:0000313" key="1">
    <source>
        <dbReference type="EMBL" id="MDQ0906797.1"/>
    </source>
</evidence>
<accession>A0AAW8F9I2</accession>
<evidence type="ECO:0000313" key="2">
    <source>
        <dbReference type="Proteomes" id="UP001234216"/>
    </source>
</evidence>
<dbReference type="AlphaFoldDB" id="A0AAW8F9I2"/>
<gene>
    <name evidence="1" type="ORF">QFZ22_002782</name>
</gene>
<proteinExistence type="predicted"/>
<dbReference type="Proteomes" id="UP001234216">
    <property type="component" value="Unassembled WGS sequence"/>
</dbReference>
<dbReference type="EMBL" id="JAUSZV010000005">
    <property type="protein sequence ID" value="MDQ0906797.1"/>
    <property type="molecule type" value="Genomic_DNA"/>
</dbReference>
<protein>
    <submittedName>
        <fullName evidence="1">Uncharacterized protein</fullName>
    </submittedName>
</protein>
<comment type="caution">
    <text evidence="1">The sequence shown here is derived from an EMBL/GenBank/DDBJ whole genome shotgun (WGS) entry which is preliminary data.</text>
</comment>
<organism evidence="1 2">
    <name type="scientific">Streptomyces canus</name>
    <dbReference type="NCBI Taxonomy" id="58343"/>
    <lineage>
        <taxon>Bacteria</taxon>
        <taxon>Bacillati</taxon>
        <taxon>Actinomycetota</taxon>
        <taxon>Actinomycetes</taxon>
        <taxon>Kitasatosporales</taxon>
        <taxon>Streptomycetaceae</taxon>
        <taxon>Streptomyces</taxon>
        <taxon>Streptomyces aurantiacus group</taxon>
    </lineage>
</organism>
<reference evidence="1" key="1">
    <citation type="submission" date="2023-07" db="EMBL/GenBank/DDBJ databases">
        <title>Comparative genomics of wheat-associated soil bacteria to identify genetic determinants of phenazine resistance.</title>
        <authorList>
            <person name="Mouncey N."/>
        </authorList>
    </citation>
    <scope>NUCLEOTIDE SEQUENCE</scope>
    <source>
        <strain evidence="1">V4I22</strain>
    </source>
</reference>
<name>A0AAW8F9I2_9ACTN</name>
<sequence>MKKDPVVPVCRKEEKCLRCGTNQGKEWFGMCLK</sequence>